<comment type="function">
    <text evidence="2">Plays a role in the regulation of phosphate uptake.</text>
</comment>
<dbReference type="Proteomes" id="UP001500642">
    <property type="component" value="Unassembled WGS sequence"/>
</dbReference>
<dbReference type="SUPFAM" id="SSF109755">
    <property type="entry name" value="PhoU-like"/>
    <property type="match status" value="1"/>
</dbReference>
<protein>
    <recommendedName>
        <fullName evidence="2">Phosphate-specific transport system accessory protein PhoU</fullName>
    </recommendedName>
</protein>
<evidence type="ECO:0000313" key="5">
    <source>
        <dbReference type="Proteomes" id="UP001500642"/>
    </source>
</evidence>
<dbReference type="EMBL" id="BAABGL010000002">
    <property type="protein sequence ID" value="GAA4384549.1"/>
    <property type="molecule type" value="Genomic_DNA"/>
</dbReference>
<proteinExistence type="inferred from homology"/>
<organism evidence="4 5">
    <name type="scientific">Brevibacterium pityocampae</name>
    <dbReference type="NCBI Taxonomy" id="506594"/>
    <lineage>
        <taxon>Bacteria</taxon>
        <taxon>Bacillati</taxon>
        <taxon>Actinomycetota</taxon>
        <taxon>Actinomycetes</taxon>
        <taxon>Micrococcales</taxon>
        <taxon>Brevibacteriaceae</taxon>
        <taxon>Brevibacterium</taxon>
    </lineage>
</organism>
<dbReference type="Pfam" id="PF01895">
    <property type="entry name" value="PhoU"/>
    <property type="match status" value="2"/>
</dbReference>
<dbReference type="InterPro" id="IPR038078">
    <property type="entry name" value="PhoU-like_sf"/>
</dbReference>
<comment type="similarity">
    <text evidence="2">Belongs to the PhoU family.</text>
</comment>
<keyword evidence="5" id="KW-1185">Reference proteome</keyword>
<evidence type="ECO:0000313" key="4">
    <source>
        <dbReference type="EMBL" id="GAA4384549.1"/>
    </source>
</evidence>
<dbReference type="Gene3D" id="1.20.58.220">
    <property type="entry name" value="Phosphate transport system protein phou homolog 2, domain 2"/>
    <property type="match status" value="1"/>
</dbReference>
<accession>A0ABP8J3S6</accession>
<comment type="subcellular location">
    <subcellularLocation>
        <location evidence="2">Cytoplasm</location>
    </subcellularLocation>
</comment>
<keyword evidence="1 2" id="KW-0592">Phosphate transport</keyword>
<comment type="subunit">
    <text evidence="2">Homodimer.</text>
</comment>
<gene>
    <name evidence="4" type="primary">phoU</name>
    <name evidence="4" type="ORF">GCM10023167_05440</name>
</gene>
<dbReference type="PANTHER" id="PTHR42930">
    <property type="entry name" value="PHOSPHATE-SPECIFIC TRANSPORT SYSTEM ACCESSORY PROTEIN PHOU"/>
    <property type="match status" value="1"/>
</dbReference>
<evidence type="ECO:0000259" key="3">
    <source>
        <dbReference type="Pfam" id="PF01895"/>
    </source>
</evidence>
<dbReference type="InterPro" id="IPR028366">
    <property type="entry name" value="PhoU"/>
</dbReference>
<dbReference type="NCBIfam" id="TIGR02135">
    <property type="entry name" value="phoU_full"/>
    <property type="match status" value="1"/>
</dbReference>
<keyword evidence="2" id="KW-0813">Transport</keyword>
<dbReference type="RefSeq" id="WP_137318869.1">
    <property type="nucleotide sequence ID" value="NZ_BAABGL010000002.1"/>
</dbReference>
<name>A0ABP8J3S6_9MICO</name>
<feature type="domain" description="PhoU" evidence="3">
    <location>
        <begin position="18"/>
        <end position="103"/>
    </location>
</feature>
<dbReference type="PIRSF" id="PIRSF003107">
    <property type="entry name" value="PhoU"/>
    <property type="match status" value="1"/>
</dbReference>
<comment type="caution">
    <text evidence="4">The sequence shown here is derived from an EMBL/GenBank/DDBJ whole genome shotgun (WGS) entry which is preliminary data.</text>
</comment>
<sequence length="231" mass="25417">MREVFKNELNALADDLVTMTTKAADAVEKASRALETNDLDLAEAVIDGDAAIDNLQRHVDQQAAQILALQAPVAHDLRVVISALKMSVAIERMGDLARHIASLVRIRHPQPAVPAAFADTFVLMGRSAARIGHALQQLLDNPGLDSVPTITAIDEELDEQHLRVFSMISELDSSEITPSQIADVTLLSRYYERFGDQCVNVSQRVEYLLTGSWEPELSANDAAEQRTEPRH</sequence>
<dbReference type="PANTHER" id="PTHR42930:SF3">
    <property type="entry name" value="PHOSPHATE-SPECIFIC TRANSPORT SYSTEM ACCESSORY PROTEIN PHOU"/>
    <property type="match status" value="1"/>
</dbReference>
<feature type="domain" description="PhoU" evidence="3">
    <location>
        <begin position="141"/>
        <end position="205"/>
    </location>
</feature>
<evidence type="ECO:0000256" key="1">
    <source>
        <dbReference type="ARBA" id="ARBA00022592"/>
    </source>
</evidence>
<dbReference type="InterPro" id="IPR026022">
    <property type="entry name" value="PhoU_dom"/>
</dbReference>
<evidence type="ECO:0000256" key="2">
    <source>
        <dbReference type="PIRNR" id="PIRNR003107"/>
    </source>
</evidence>
<keyword evidence="2" id="KW-0963">Cytoplasm</keyword>
<reference evidence="5" key="1">
    <citation type="journal article" date="2019" name="Int. J. Syst. Evol. Microbiol.">
        <title>The Global Catalogue of Microorganisms (GCM) 10K type strain sequencing project: providing services to taxonomists for standard genome sequencing and annotation.</title>
        <authorList>
            <consortium name="The Broad Institute Genomics Platform"/>
            <consortium name="The Broad Institute Genome Sequencing Center for Infectious Disease"/>
            <person name="Wu L."/>
            <person name="Ma J."/>
        </authorList>
    </citation>
    <scope>NUCLEOTIDE SEQUENCE [LARGE SCALE GENOMIC DNA]</scope>
    <source>
        <strain evidence="5">JCM 17808</strain>
    </source>
</reference>